<accession>X1PQC9</accession>
<name>X1PQC9_9ZZZZ</name>
<evidence type="ECO:0000313" key="1">
    <source>
        <dbReference type="EMBL" id="GAI58038.1"/>
    </source>
</evidence>
<protein>
    <submittedName>
        <fullName evidence="1">Uncharacterized protein</fullName>
    </submittedName>
</protein>
<dbReference type="AlphaFoldDB" id="X1PQC9"/>
<dbReference type="EMBL" id="BARV01038240">
    <property type="protein sequence ID" value="GAI58038.1"/>
    <property type="molecule type" value="Genomic_DNA"/>
</dbReference>
<sequence>GGVKSVIVIGTVTPFYQVELQLLPTAVRSEEPWGQFLLGNRRVGVTDQLDFGATHL</sequence>
<gene>
    <name evidence="1" type="ORF">S06H3_58963</name>
</gene>
<proteinExistence type="predicted"/>
<feature type="non-terminal residue" evidence="1">
    <location>
        <position position="1"/>
    </location>
</feature>
<reference evidence="1" key="1">
    <citation type="journal article" date="2014" name="Front. Microbiol.">
        <title>High frequency of phylogenetically diverse reductive dehalogenase-homologous genes in deep subseafloor sedimentary metagenomes.</title>
        <authorList>
            <person name="Kawai M."/>
            <person name="Futagami T."/>
            <person name="Toyoda A."/>
            <person name="Takaki Y."/>
            <person name="Nishi S."/>
            <person name="Hori S."/>
            <person name="Arai W."/>
            <person name="Tsubouchi T."/>
            <person name="Morono Y."/>
            <person name="Uchiyama I."/>
            <person name="Ito T."/>
            <person name="Fujiyama A."/>
            <person name="Inagaki F."/>
            <person name="Takami H."/>
        </authorList>
    </citation>
    <scope>NUCLEOTIDE SEQUENCE</scope>
    <source>
        <strain evidence="1">Expedition CK06-06</strain>
    </source>
</reference>
<organism evidence="1">
    <name type="scientific">marine sediment metagenome</name>
    <dbReference type="NCBI Taxonomy" id="412755"/>
    <lineage>
        <taxon>unclassified sequences</taxon>
        <taxon>metagenomes</taxon>
        <taxon>ecological metagenomes</taxon>
    </lineage>
</organism>
<comment type="caution">
    <text evidence="1">The sequence shown here is derived from an EMBL/GenBank/DDBJ whole genome shotgun (WGS) entry which is preliminary data.</text>
</comment>